<dbReference type="Pfam" id="PF17291">
    <property type="entry name" value="M60-like_N"/>
    <property type="match status" value="1"/>
</dbReference>
<name>A0ABR2GJT2_9EUKA</name>
<dbReference type="SUPFAM" id="SSF49785">
    <property type="entry name" value="Galactose-binding domain-like"/>
    <property type="match status" value="1"/>
</dbReference>
<dbReference type="EMBL" id="JAPFFF010000028">
    <property type="protein sequence ID" value="KAK8847242.1"/>
    <property type="molecule type" value="Genomic_DNA"/>
</dbReference>
<sequence length="1726" mass="194430">MLLTFYCILSTCNQCTLKKSIIELTNSNYHQYWGKSQVSYIKFWIYDGYNTSSSQRYWEEASQLLPNMQFFTAECSNEAKMFCDLVSNSSLISTYPTYRIYLPNSTTHRATFNENNLSLSYITNVAAKIANNIPFNNQMIETLIPQTIYSFFNSYKYPIYLLYNSNCQEDITFIDHFFKKLSNNEINLKNDYGFGKIDCGKYTIECNKWGKQIPSANIFLHSKNISIDITKKDNISEQYLNEQIEYMNSITNSEFQSDCIKTEDFLYEKIYPSFGKVSYHCEYLGVVDRKLPGEARSENILSPDRIPTYNNPKSLTTEEKEQCRQESQLITASSTSFASGSYDSIDKNGFLYNEGKKVENERKLYKHVGSNKNYLGDVSDDEPAIIKKITLSQINGGCSITGLYAPPGEVITIKIAESELNKIENMSITIGQVFQNGQSNVILGNYKDYPRMPALANTFILSNRTTTCEHIDSDYLFYVGSFLGGPIYVSTQASCIYTIEISGAVRYPHFILGYTSEEEFEENWNSSAPYLDILVWQRGILLSGPKRDVTIRSYSDFYKVAIYWEKVASVSSQFPCSPDKSLGIHMLYDCYIPAGNALSYKGKNTAILPINWFPDALDIENIINGKEIAWGSHHEYNHHFQEWGMENEQYEVNNNALTLVSFAYFTKISSSRNIKNEQDDYTWDKYTSSSFVLDKIVKHKAFTIQPFYYACLLHCLGQKLFIEAANNQKNMTNDDYYRSYSEVTELDMTYFFRDLCEIKISDEIVDFIKKKNYKNFVPIASIYQTGVGYAIKGNRNVIETMQPYRIDFNKDFTIDFNSSLIVPKGFSFDIVSVRQPMYGTISMKDKNIYVYSPSPDDRLSGKITFKVKLTKNEDPSFFIDDIDMYLGFENIDHNSSFNSPNVFPKKYFQTSVNEINAKGTLVDCTYSSLPGNEDQFDINNLFDEDDMNIIHSSSINESNPFIIVADLGDTYITNHMTIYGSLQSIYQYQPKDFILYGGIDKDHLEIIKEVTNAPISNRNVPVNFDAISLRYYKLKVTKTYAKTNNYVSYRYIKFGVGLINATVVSLDDEKVMLYNSCHRRCNDSISNCSYNWKKIQKFCTFGHLYVGQGSNNSLAKGTFQFTGTQFGINSYFSSDYESFDLYIDDEKVKIIDIKDTTESGVKTCYLSHILERKKHVIRFESDKRFNIDSFFADIEDELENPIPIETPMPTLVATETPSFTPTASISQSSTASISQSPTASISQSPTASISQSPTASISQSPTASISQSPTASISQSPTASISQSPTASISQSPTASISQSPTASISQSPTASISQSPTASISQSPTASISQSPTASISQSPTASISQSVIASISHTPTVSISQSPTSSVSQQPLQTAQQTPLPPDIIIIDNCTSDDHCDVDNKYNQKVLLQINLSIFTKINHIGNGGVIRAINVGIHITQTTFENCTSNKAGGAIYVSYSFGISNIISFRNLNFIYNKAEFGGAVCIYSNSLNNAVTIQNCTFIGNIANSVKNQIDEFGGSAIYLAIRAGIISSNIFKKNKGLGAILKVFNHFTKKDKEKKSGYFIDNQETVQISNCQFEIDDNSDCCLFFVRGNEGVSYELDNCQFNGSLAEGSHFIDGKSLSNDSPKLVVKKCQFSSDLDDSFNLDLNENFMSVDIEDQVFNKNTKPKKISFKNWKIVVAIAVPIVIILIIIIIIIVIKRRNPNALKEYEMASLTQDLFTNDFN</sequence>
<keyword evidence="2" id="KW-0472">Membrane</keyword>
<accession>A0ABR2GJT2</accession>
<dbReference type="InterPro" id="IPR008979">
    <property type="entry name" value="Galactose-bd-like_sf"/>
</dbReference>
<dbReference type="SMART" id="SM01276">
    <property type="entry name" value="M60-like"/>
    <property type="match status" value="1"/>
</dbReference>
<dbReference type="Pfam" id="PF13402">
    <property type="entry name" value="Peptidase_M60"/>
    <property type="match status" value="1"/>
</dbReference>
<evidence type="ECO:0000256" key="2">
    <source>
        <dbReference type="SAM" id="Phobius"/>
    </source>
</evidence>
<dbReference type="Proteomes" id="UP001470230">
    <property type="component" value="Unassembled WGS sequence"/>
</dbReference>
<proteinExistence type="predicted"/>
<dbReference type="EMBL" id="JAPFFF010000476">
    <property type="protein sequence ID" value="KAK8834178.1"/>
    <property type="molecule type" value="Genomic_DNA"/>
</dbReference>
<dbReference type="InterPro" id="IPR051244">
    <property type="entry name" value="TCAF"/>
</dbReference>
<dbReference type="InterPro" id="IPR035423">
    <property type="entry name" value="M60-like_N"/>
</dbReference>
<feature type="compositionally biased region" description="Low complexity" evidence="1">
    <location>
        <begin position="1221"/>
        <end position="1340"/>
    </location>
</feature>
<reference evidence="4 6" key="1">
    <citation type="submission" date="2024-04" db="EMBL/GenBank/DDBJ databases">
        <title>Tritrichomonas musculus Genome.</title>
        <authorList>
            <person name="Alves-Ferreira E."/>
            <person name="Grigg M."/>
            <person name="Lorenzi H."/>
            <person name="Galac M."/>
        </authorList>
    </citation>
    <scope>NUCLEOTIDE SEQUENCE [LARGE SCALE GENOMIC DNA]</scope>
    <source>
        <strain evidence="4 6">EAF2021</strain>
    </source>
</reference>
<dbReference type="Gene3D" id="2.60.120.260">
    <property type="entry name" value="Galactose-binding domain-like"/>
    <property type="match status" value="2"/>
</dbReference>
<gene>
    <name evidence="5" type="ORF">M9Y10_019826</name>
    <name evidence="4" type="ORF">M9Y10_032972</name>
</gene>
<protein>
    <recommendedName>
        <fullName evidence="3">Peptidase M60 domain-containing protein</fullName>
    </recommendedName>
</protein>
<keyword evidence="6" id="KW-1185">Reference proteome</keyword>
<dbReference type="PANTHER" id="PTHR15730:SF5">
    <property type="entry name" value="SI:CH211-210B2.2-RELATED"/>
    <property type="match status" value="1"/>
</dbReference>
<keyword evidence="2" id="KW-1133">Transmembrane helix</keyword>
<evidence type="ECO:0000256" key="1">
    <source>
        <dbReference type="SAM" id="MobiDB-lite"/>
    </source>
</evidence>
<dbReference type="InterPro" id="IPR031161">
    <property type="entry name" value="Peptidase_M60_dom"/>
</dbReference>
<feature type="region of interest" description="Disordered" evidence="1">
    <location>
        <begin position="1360"/>
        <end position="1380"/>
    </location>
</feature>
<organism evidence="4 6">
    <name type="scientific">Tritrichomonas musculus</name>
    <dbReference type="NCBI Taxonomy" id="1915356"/>
    <lineage>
        <taxon>Eukaryota</taxon>
        <taxon>Metamonada</taxon>
        <taxon>Parabasalia</taxon>
        <taxon>Tritrichomonadida</taxon>
        <taxon>Tritrichomonadidae</taxon>
        <taxon>Tritrichomonas</taxon>
    </lineage>
</organism>
<keyword evidence="2" id="KW-0812">Transmembrane</keyword>
<feature type="region of interest" description="Disordered" evidence="1">
    <location>
        <begin position="1212"/>
        <end position="1340"/>
    </location>
</feature>
<evidence type="ECO:0000313" key="4">
    <source>
        <dbReference type="EMBL" id="KAK8834178.1"/>
    </source>
</evidence>
<dbReference type="PROSITE" id="PS51723">
    <property type="entry name" value="PEPTIDASE_M60"/>
    <property type="match status" value="1"/>
</dbReference>
<evidence type="ECO:0000313" key="6">
    <source>
        <dbReference type="Proteomes" id="UP001470230"/>
    </source>
</evidence>
<dbReference type="PANTHER" id="PTHR15730">
    <property type="entry name" value="EXPERIMENTAL AUTOIMMUNE PROSTATITIS ANTIGEN 2-RELATED"/>
    <property type="match status" value="1"/>
</dbReference>
<feature type="transmembrane region" description="Helical" evidence="2">
    <location>
        <begin position="1677"/>
        <end position="1700"/>
    </location>
</feature>
<feature type="domain" description="Peptidase M60" evidence="3">
    <location>
        <begin position="396"/>
        <end position="711"/>
    </location>
</feature>
<evidence type="ECO:0000259" key="3">
    <source>
        <dbReference type="PROSITE" id="PS51723"/>
    </source>
</evidence>
<evidence type="ECO:0000313" key="5">
    <source>
        <dbReference type="EMBL" id="KAK8847242.1"/>
    </source>
</evidence>
<comment type="caution">
    <text evidence="4">The sequence shown here is derived from an EMBL/GenBank/DDBJ whole genome shotgun (WGS) entry which is preliminary data.</text>
</comment>